<evidence type="ECO:0000256" key="3">
    <source>
        <dbReference type="ARBA" id="ARBA00016625"/>
    </source>
</evidence>
<evidence type="ECO:0000313" key="14">
    <source>
        <dbReference type="EMBL" id="GAG67611.1"/>
    </source>
</evidence>
<feature type="domain" description="RNA polymerase Rpb1" evidence="13">
    <location>
        <begin position="9"/>
        <end position="209"/>
    </location>
</feature>
<evidence type="ECO:0000256" key="2">
    <source>
        <dbReference type="ARBA" id="ARBA00012418"/>
    </source>
</evidence>
<dbReference type="Pfam" id="PF04997">
    <property type="entry name" value="RNA_pol_Rpb1_1"/>
    <property type="match status" value="1"/>
</dbReference>
<dbReference type="EMBL" id="BART01006662">
    <property type="protein sequence ID" value="GAG67611.1"/>
    <property type="molecule type" value="Genomic_DNA"/>
</dbReference>
<gene>
    <name evidence="14" type="ORF">S01H4_15205</name>
</gene>
<name>X1B6H5_9ZZZZ</name>
<evidence type="ECO:0000256" key="10">
    <source>
        <dbReference type="ARBA" id="ARBA00023125"/>
    </source>
</evidence>
<evidence type="ECO:0000256" key="11">
    <source>
        <dbReference type="ARBA" id="ARBA00023163"/>
    </source>
</evidence>
<evidence type="ECO:0000259" key="13">
    <source>
        <dbReference type="Pfam" id="PF04997"/>
    </source>
</evidence>
<evidence type="ECO:0000256" key="1">
    <source>
        <dbReference type="ARBA" id="ARBA00006460"/>
    </source>
</evidence>
<evidence type="ECO:0000256" key="6">
    <source>
        <dbReference type="ARBA" id="ARBA00022695"/>
    </source>
</evidence>
<keyword evidence="11" id="KW-0804">Transcription</keyword>
<dbReference type="GO" id="GO:0046872">
    <property type="term" value="F:metal ion binding"/>
    <property type="evidence" value="ECO:0007669"/>
    <property type="project" value="UniProtKB-KW"/>
</dbReference>
<evidence type="ECO:0000256" key="12">
    <source>
        <dbReference type="ARBA" id="ARBA00073930"/>
    </source>
</evidence>
<evidence type="ECO:0000256" key="8">
    <source>
        <dbReference type="ARBA" id="ARBA00022833"/>
    </source>
</evidence>
<evidence type="ECO:0000256" key="5">
    <source>
        <dbReference type="ARBA" id="ARBA00022679"/>
    </source>
</evidence>
<keyword evidence="10" id="KW-0238">DNA-binding</keyword>
<dbReference type="GO" id="GO:0003899">
    <property type="term" value="F:DNA-directed RNA polymerase activity"/>
    <property type="evidence" value="ECO:0007669"/>
    <property type="project" value="UniProtKB-EC"/>
</dbReference>
<keyword evidence="5" id="KW-0808">Transferase</keyword>
<accession>X1B6H5</accession>
<dbReference type="FunFam" id="4.10.860.120:FF:000003">
    <property type="entry name" value="DNA-directed RNA polymerase subunit"/>
    <property type="match status" value="1"/>
</dbReference>
<keyword evidence="6" id="KW-0548">Nucleotidyltransferase</keyword>
<dbReference type="EC" id="2.7.7.6" evidence="2"/>
<evidence type="ECO:0000256" key="9">
    <source>
        <dbReference type="ARBA" id="ARBA00022842"/>
    </source>
</evidence>
<dbReference type="InterPro" id="IPR044893">
    <property type="entry name" value="RNA_pol_Rpb1_clamp_domain"/>
</dbReference>
<evidence type="ECO:0000256" key="4">
    <source>
        <dbReference type="ARBA" id="ARBA00022478"/>
    </source>
</evidence>
<organism evidence="14">
    <name type="scientific">marine sediment metagenome</name>
    <dbReference type="NCBI Taxonomy" id="412755"/>
    <lineage>
        <taxon>unclassified sequences</taxon>
        <taxon>metagenomes</taxon>
        <taxon>ecological metagenomes</taxon>
    </lineage>
</organism>
<dbReference type="PANTHER" id="PTHR19376:SF32">
    <property type="entry name" value="DNA-DIRECTED RNA POLYMERASE III SUBUNIT RPC1"/>
    <property type="match status" value="1"/>
</dbReference>
<comment type="caution">
    <text evidence="14">The sequence shown here is derived from an EMBL/GenBank/DDBJ whole genome shotgun (WGS) entry which is preliminary data.</text>
</comment>
<dbReference type="AlphaFoldDB" id="X1B6H5"/>
<reference evidence="14" key="1">
    <citation type="journal article" date="2014" name="Front. Microbiol.">
        <title>High frequency of phylogenetically diverse reductive dehalogenase-homologous genes in deep subseafloor sedimentary metagenomes.</title>
        <authorList>
            <person name="Kawai M."/>
            <person name="Futagami T."/>
            <person name="Toyoda A."/>
            <person name="Takaki Y."/>
            <person name="Nishi S."/>
            <person name="Hori S."/>
            <person name="Arai W."/>
            <person name="Tsubouchi T."/>
            <person name="Morono Y."/>
            <person name="Uchiyama I."/>
            <person name="Ito T."/>
            <person name="Fujiyama A."/>
            <person name="Inagaki F."/>
            <person name="Takami H."/>
        </authorList>
    </citation>
    <scope>NUCLEOTIDE SEQUENCE</scope>
    <source>
        <strain evidence="14">Expedition CK06-06</strain>
    </source>
</reference>
<keyword evidence="4" id="KW-0240">DNA-directed RNA polymerase</keyword>
<protein>
    <recommendedName>
        <fullName evidence="3">DNA-directed RNA polymerase II subunit RPB1</fullName>
        <ecNumber evidence="2">2.7.7.6</ecNumber>
    </recommendedName>
    <alternativeName>
        <fullName evidence="12">DNA-directed RNA polymerase II subunit rpb1</fullName>
    </alternativeName>
</protein>
<dbReference type="InterPro" id="IPR045867">
    <property type="entry name" value="DNA-dir_RpoC_beta_prime"/>
</dbReference>
<dbReference type="GO" id="GO:0003677">
    <property type="term" value="F:DNA binding"/>
    <property type="evidence" value="ECO:0007669"/>
    <property type="project" value="UniProtKB-KW"/>
</dbReference>
<keyword evidence="9" id="KW-0460">Magnesium</keyword>
<feature type="non-terminal residue" evidence="14">
    <location>
        <position position="209"/>
    </location>
</feature>
<dbReference type="PANTHER" id="PTHR19376">
    <property type="entry name" value="DNA-DIRECTED RNA POLYMERASE"/>
    <property type="match status" value="1"/>
</dbReference>
<keyword evidence="8" id="KW-0862">Zinc</keyword>
<comment type="similarity">
    <text evidence="1">Belongs to the RNA polymerase beta' chain family.</text>
</comment>
<dbReference type="GO" id="GO:0006351">
    <property type="term" value="P:DNA-templated transcription"/>
    <property type="evidence" value="ECO:0007669"/>
    <property type="project" value="InterPro"/>
</dbReference>
<sequence>MSYTFSRTKMIEKIKFGLLSPDEIRKMSAARIITADTYDEDGLPIPSGLMDQRLGTIEPGQRCQTCGNLVSNCMGHFGHIELARPVIHVGYAKKVLKVLRSICPECSRLMLTDEEKEIFRQEQITHRKIFFEGDVEASKIVFKRARKTKNCPYCGGKKKKIIIEKPTTFYEEEEGKGSRRITPIEIKERLEKMNDVDLRVLGISPENAR</sequence>
<keyword evidence="7" id="KW-0479">Metal-binding</keyword>
<dbReference type="Gene3D" id="4.10.860.120">
    <property type="entry name" value="RNA polymerase II, clamp domain"/>
    <property type="match status" value="1"/>
</dbReference>
<dbReference type="SUPFAM" id="SSF64484">
    <property type="entry name" value="beta and beta-prime subunits of DNA dependent RNA-polymerase"/>
    <property type="match status" value="1"/>
</dbReference>
<dbReference type="GO" id="GO:0000428">
    <property type="term" value="C:DNA-directed RNA polymerase complex"/>
    <property type="evidence" value="ECO:0007669"/>
    <property type="project" value="UniProtKB-KW"/>
</dbReference>
<proteinExistence type="inferred from homology"/>
<evidence type="ECO:0000256" key="7">
    <source>
        <dbReference type="ARBA" id="ARBA00022723"/>
    </source>
</evidence>
<dbReference type="InterPro" id="IPR007080">
    <property type="entry name" value="RNA_pol_Rpb1_1"/>
</dbReference>